<feature type="transmembrane region" description="Helical" evidence="1">
    <location>
        <begin position="7"/>
        <end position="23"/>
    </location>
</feature>
<accession>A0A2W3ZBA0</accession>
<dbReference type="EMBL" id="PIEU01000060">
    <property type="protein sequence ID" value="PZL73777.1"/>
    <property type="molecule type" value="Genomic_DNA"/>
</dbReference>
<dbReference type="AlphaFoldDB" id="A0A2W3ZBA0"/>
<gene>
    <name evidence="2" type="ORF">CI088_07945</name>
</gene>
<keyword evidence="3" id="KW-1185">Reference proteome</keyword>
<reference evidence="2 3" key="1">
    <citation type="submission" date="2017-11" db="EMBL/GenBank/DDBJ databases">
        <title>Draft genome sequence of Enterococcus plantarum TRW2 strain isolated from lettuce.</title>
        <authorList>
            <person name="Kim E.B."/>
            <person name="Marco M.L."/>
            <person name="Williams T.R."/>
            <person name="You I.H."/>
        </authorList>
    </citation>
    <scope>NUCLEOTIDE SEQUENCE [LARGE SCALE GENOMIC DNA]</scope>
    <source>
        <strain evidence="2 3">TRW2</strain>
    </source>
</reference>
<evidence type="ECO:0000313" key="3">
    <source>
        <dbReference type="Proteomes" id="UP000249828"/>
    </source>
</evidence>
<protein>
    <submittedName>
        <fullName evidence="2">Uncharacterized protein</fullName>
    </submittedName>
</protein>
<sequence>MKLNRLDYKFVVIISMLITGILIRLFPKLNFGICLSIISFSFFFLFEYVLGRTKPKHKKKK</sequence>
<organism evidence="2 3">
    <name type="scientific">Enterococcus plantarum</name>
    <dbReference type="NCBI Taxonomy" id="1077675"/>
    <lineage>
        <taxon>Bacteria</taxon>
        <taxon>Bacillati</taxon>
        <taxon>Bacillota</taxon>
        <taxon>Bacilli</taxon>
        <taxon>Lactobacillales</taxon>
        <taxon>Enterococcaceae</taxon>
        <taxon>Enterococcus</taxon>
    </lineage>
</organism>
<evidence type="ECO:0000256" key="1">
    <source>
        <dbReference type="SAM" id="Phobius"/>
    </source>
</evidence>
<keyword evidence="1" id="KW-0812">Transmembrane</keyword>
<proteinExistence type="predicted"/>
<comment type="caution">
    <text evidence="2">The sequence shown here is derived from an EMBL/GenBank/DDBJ whole genome shotgun (WGS) entry which is preliminary data.</text>
</comment>
<keyword evidence="1" id="KW-0472">Membrane</keyword>
<dbReference type="Proteomes" id="UP000249828">
    <property type="component" value="Unassembled WGS sequence"/>
</dbReference>
<evidence type="ECO:0000313" key="2">
    <source>
        <dbReference type="EMBL" id="PZL73777.1"/>
    </source>
</evidence>
<feature type="transmembrane region" description="Helical" evidence="1">
    <location>
        <begin position="29"/>
        <end position="51"/>
    </location>
</feature>
<name>A0A2W3ZBA0_9ENTE</name>
<keyword evidence="1" id="KW-1133">Transmembrane helix</keyword>